<dbReference type="GeneID" id="111249132"/>
<proteinExistence type="predicted"/>
<dbReference type="AlphaFoldDB" id="A0A7M7JWU5"/>
<feature type="region of interest" description="Disordered" evidence="1">
    <location>
        <begin position="404"/>
        <end position="452"/>
    </location>
</feature>
<keyword evidence="3" id="KW-1185">Reference proteome</keyword>
<feature type="compositionally biased region" description="Polar residues" evidence="1">
    <location>
        <begin position="429"/>
        <end position="451"/>
    </location>
</feature>
<protein>
    <submittedName>
        <fullName evidence="2">Uncharacterized protein</fullName>
    </submittedName>
</protein>
<feature type="compositionally biased region" description="Basic and acidic residues" evidence="1">
    <location>
        <begin position="65"/>
        <end position="84"/>
    </location>
</feature>
<dbReference type="KEGG" id="vde:111249132"/>
<feature type="region of interest" description="Disordered" evidence="1">
    <location>
        <begin position="344"/>
        <end position="378"/>
    </location>
</feature>
<name>A0A7M7JWU5_VARDE</name>
<feature type="compositionally biased region" description="Acidic residues" evidence="1">
    <location>
        <begin position="165"/>
        <end position="196"/>
    </location>
</feature>
<evidence type="ECO:0000313" key="3">
    <source>
        <dbReference type="Proteomes" id="UP000594260"/>
    </source>
</evidence>
<dbReference type="Proteomes" id="UP000594260">
    <property type="component" value="Unplaced"/>
</dbReference>
<feature type="region of interest" description="Disordered" evidence="1">
    <location>
        <begin position="165"/>
        <end position="214"/>
    </location>
</feature>
<feature type="compositionally biased region" description="Basic and acidic residues" evidence="1">
    <location>
        <begin position="197"/>
        <end position="214"/>
    </location>
</feature>
<dbReference type="RefSeq" id="XP_022658298.1">
    <property type="nucleotide sequence ID" value="XM_022802563.1"/>
</dbReference>
<dbReference type="InParanoid" id="A0A7M7JWU5"/>
<feature type="compositionally biased region" description="Acidic residues" evidence="1">
    <location>
        <begin position="408"/>
        <end position="428"/>
    </location>
</feature>
<dbReference type="RefSeq" id="XP_022658295.1">
    <property type="nucleotide sequence ID" value="XM_022802560.1"/>
</dbReference>
<dbReference type="EnsemblMetazoa" id="XM_022802561">
    <property type="protein sequence ID" value="XP_022658296"/>
    <property type="gene ID" value="LOC111249132"/>
</dbReference>
<organism evidence="2 3">
    <name type="scientific">Varroa destructor</name>
    <name type="common">Honeybee mite</name>
    <dbReference type="NCBI Taxonomy" id="109461"/>
    <lineage>
        <taxon>Eukaryota</taxon>
        <taxon>Metazoa</taxon>
        <taxon>Ecdysozoa</taxon>
        <taxon>Arthropoda</taxon>
        <taxon>Chelicerata</taxon>
        <taxon>Arachnida</taxon>
        <taxon>Acari</taxon>
        <taxon>Parasitiformes</taxon>
        <taxon>Mesostigmata</taxon>
        <taxon>Gamasina</taxon>
        <taxon>Dermanyssoidea</taxon>
        <taxon>Varroidae</taxon>
        <taxon>Varroa</taxon>
    </lineage>
</organism>
<evidence type="ECO:0000313" key="2">
    <source>
        <dbReference type="EnsemblMetazoa" id="XP_022658296"/>
    </source>
</evidence>
<feature type="compositionally biased region" description="Polar residues" evidence="1">
    <location>
        <begin position="533"/>
        <end position="544"/>
    </location>
</feature>
<sequence length="564" mass="63241">MPMTNSDRDVGNQVASDTDAYHNGDSALSVSQSLDELSSVPSSPLSASSPAHGTPIRSNALEGTDSSKGKNRNFHDEAHNKDLDQAAEDQNERAGSSVSVSDESACFQSAASDSLPYTSLPCVPERGNVLDDELSRPNRREAPYSGVLQQLARVFQAELEFEVDYAEGDDDVDEDDEDTYIDIDSDDEYDDIDIYDSDGRTDHYEDSEKDDREGEFADDLEKTTKLFEGAHVLRQQVVAQLCCPLYQPQWFDVIDVMQEAELQAELGRAEESSKREIPRLTYHQLPNAEKTLPASWEGTLEDAVSKLYCTESVIERESNSSRIWALQPGIVTDPAIEYATNSRIQHSADEDDSSDEESVRIASSDEDETSESEEGGDQCETCVGRCVRCPMCCESQSCRRERQRLESLEDETESDDLDSEEQNSESDWETCTTNSCNSDDTQINNERPNASQRHRLLQRRAREPRGWRPRCGLSSAFQRAYGLTTTWRDYPARSLERALAVNMSRRVTRLTVSRVYDNATRRLATNRFPAASESRQTTTASNAVSFYEDRESEAQPWVSSNSAH</sequence>
<feature type="compositionally biased region" description="Acidic residues" evidence="1">
    <location>
        <begin position="364"/>
        <end position="377"/>
    </location>
</feature>
<feature type="region of interest" description="Disordered" evidence="1">
    <location>
        <begin position="1"/>
        <end position="141"/>
    </location>
</feature>
<feature type="region of interest" description="Disordered" evidence="1">
    <location>
        <begin position="530"/>
        <end position="564"/>
    </location>
</feature>
<dbReference type="EnsemblMetazoa" id="XM_022802560">
    <property type="protein sequence ID" value="XP_022658295"/>
    <property type="gene ID" value="LOC111249132"/>
</dbReference>
<reference evidence="2" key="1">
    <citation type="submission" date="2021-01" db="UniProtKB">
        <authorList>
            <consortium name="EnsemblMetazoa"/>
        </authorList>
    </citation>
    <scope>IDENTIFICATION</scope>
</reference>
<feature type="compositionally biased region" description="Polar residues" evidence="1">
    <location>
        <begin position="93"/>
        <end position="117"/>
    </location>
</feature>
<dbReference type="RefSeq" id="XP_022658296.1">
    <property type="nucleotide sequence ID" value="XM_022802561.1"/>
</dbReference>
<dbReference type="OrthoDB" id="10674584at2759"/>
<feature type="compositionally biased region" description="Low complexity" evidence="1">
    <location>
        <begin position="31"/>
        <end position="50"/>
    </location>
</feature>
<evidence type="ECO:0000256" key="1">
    <source>
        <dbReference type="SAM" id="MobiDB-lite"/>
    </source>
</evidence>
<accession>A0A7M7JWU5</accession>
<feature type="compositionally biased region" description="Basic and acidic residues" evidence="1">
    <location>
        <begin position="1"/>
        <end position="10"/>
    </location>
</feature>
<dbReference type="EnsemblMetazoa" id="XM_022802563">
    <property type="protein sequence ID" value="XP_022658298"/>
    <property type="gene ID" value="LOC111249132"/>
</dbReference>